<sequence>MKLSEKDADLFYDLMEPLQLFINAELKIYPELTTRDDYEQCEAEEKIKVRNALYNNPKLLDRFIRLNPQNFSDEELAIVAKWKDAVQGNFFIERFLKKHAVFIDENRSDVYGVLGLYDGFEEMIDRSYLPLYIRTVLLPFKGQIIYDGLFEASRIFFGGGVKGDLKEQYMRAKQNNRIIVTLEKKAQKEPPQKKHSSHQKKSIEKDLSTLARTAAKLRGGADQPVLYTPAFSLVRACVDLARIAVDTPNDRKALAQAVKKMDRAAGKVRTMVDRIE</sequence>
<protein>
    <submittedName>
        <fullName evidence="2">Uncharacterized protein</fullName>
    </submittedName>
</protein>
<reference evidence="2" key="1">
    <citation type="journal article" date="2024" name="Syst. Appl. Microbiol.">
        <title>First single-strain enrichments of Electrothrix cable bacteria, description of E. aestuarii sp. nov. and E. rattekaaiensis sp. nov., and proposal of a cable bacteria taxonomy following the rules of the SeqCode.</title>
        <authorList>
            <person name="Plum-Jensen L.E."/>
            <person name="Schramm A."/>
            <person name="Marshall I.P.G."/>
        </authorList>
    </citation>
    <scope>NUCLEOTIDE SEQUENCE</scope>
    <source>
        <strain evidence="2">Rat1</strain>
    </source>
</reference>
<accession>A0AAU8LUS3</accession>
<reference evidence="2" key="2">
    <citation type="submission" date="2024-06" db="EMBL/GenBank/DDBJ databases">
        <authorList>
            <person name="Plum-Jensen L.E."/>
            <person name="Schramm A."/>
            <person name="Marshall I.P.G."/>
        </authorList>
    </citation>
    <scope>NUCLEOTIDE SEQUENCE</scope>
    <source>
        <strain evidence="2">Rat1</strain>
    </source>
</reference>
<proteinExistence type="predicted"/>
<evidence type="ECO:0000256" key="1">
    <source>
        <dbReference type="SAM" id="MobiDB-lite"/>
    </source>
</evidence>
<dbReference type="EMBL" id="CP159373">
    <property type="protein sequence ID" value="XCN72617.1"/>
    <property type="molecule type" value="Genomic_DNA"/>
</dbReference>
<name>A0AAU8LUS3_9BACT</name>
<dbReference type="KEGG" id="eaj:Q3M24_20360"/>
<dbReference type="AlphaFoldDB" id="A0AAU8LUS3"/>
<organism evidence="2">
    <name type="scientific">Candidatus Electrothrix aestuarii</name>
    <dbReference type="NCBI Taxonomy" id="3062594"/>
    <lineage>
        <taxon>Bacteria</taxon>
        <taxon>Pseudomonadati</taxon>
        <taxon>Thermodesulfobacteriota</taxon>
        <taxon>Desulfobulbia</taxon>
        <taxon>Desulfobulbales</taxon>
        <taxon>Desulfobulbaceae</taxon>
        <taxon>Candidatus Electrothrix</taxon>
    </lineage>
</organism>
<evidence type="ECO:0000313" key="2">
    <source>
        <dbReference type="EMBL" id="XCN72617.1"/>
    </source>
</evidence>
<gene>
    <name evidence="2" type="ORF">Q3M24_20360</name>
</gene>
<feature type="region of interest" description="Disordered" evidence="1">
    <location>
        <begin position="184"/>
        <end position="204"/>
    </location>
</feature>